<evidence type="ECO:0000313" key="1">
    <source>
        <dbReference type="EMBL" id="KKM96078.1"/>
    </source>
</evidence>
<comment type="caution">
    <text evidence="1">The sequence shown here is derived from an EMBL/GenBank/DDBJ whole genome shotgun (WGS) entry which is preliminary data.</text>
</comment>
<proteinExistence type="predicted"/>
<name>A0A0F9LRQ5_9ZZZZ</name>
<gene>
    <name evidence="1" type="ORF">LCGC14_1181800</name>
</gene>
<dbReference type="EMBL" id="LAZR01005927">
    <property type="protein sequence ID" value="KKM96078.1"/>
    <property type="molecule type" value="Genomic_DNA"/>
</dbReference>
<dbReference type="AlphaFoldDB" id="A0A0F9LRQ5"/>
<protein>
    <submittedName>
        <fullName evidence="1">Uncharacterized protein</fullName>
    </submittedName>
</protein>
<accession>A0A0F9LRQ5</accession>
<organism evidence="1">
    <name type="scientific">marine sediment metagenome</name>
    <dbReference type="NCBI Taxonomy" id="412755"/>
    <lineage>
        <taxon>unclassified sequences</taxon>
        <taxon>metagenomes</taxon>
        <taxon>ecological metagenomes</taxon>
    </lineage>
</organism>
<sequence length="182" mass="20343">MVYDGTTMAEPPIQTAERTERQDQFIEAYLECGIIRDACLAVTVGGKALNRNRPGEWARDDPEFRERYIAAREEVNDKIEKEIYRRAVLGWDEPVYQGGKQVGVIHKYDSTLLIFLAKANMPDRYRDKFEGVNLGGVLNLAIAGDGVIRAIAGLSEEELERLAERGKPIEGEFKAIEAPASA</sequence>
<reference evidence="1" key="1">
    <citation type="journal article" date="2015" name="Nature">
        <title>Complex archaea that bridge the gap between prokaryotes and eukaryotes.</title>
        <authorList>
            <person name="Spang A."/>
            <person name="Saw J.H."/>
            <person name="Jorgensen S.L."/>
            <person name="Zaremba-Niedzwiedzka K."/>
            <person name="Martijn J."/>
            <person name="Lind A.E."/>
            <person name="van Eijk R."/>
            <person name="Schleper C."/>
            <person name="Guy L."/>
            <person name="Ettema T.J."/>
        </authorList>
    </citation>
    <scope>NUCLEOTIDE SEQUENCE</scope>
</reference>